<keyword evidence="2" id="KW-0812">Transmembrane</keyword>
<name>A0ABM0ZV93_APLCA</name>
<dbReference type="Proteomes" id="UP000694888">
    <property type="component" value="Unplaced"/>
</dbReference>
<feature type="region of interest" description="Disordered" evidence="1">
    <location>
        <begin position="91"/>
        <end position="111"/>
    </location>
</feature>
<protein>
    <submittedName>
        <fullName evidence="4">Uncharacterized protein LOC106011132</fullName>
    </submittedName>
</protein>
<evidence type="ECO:0000313" key="3">
    <source>
        <dbReference type="Proteomes" id="UP000694888"/>
    </source>
</evidence>
<dbReference type="GeneID" id="106011132"/>
<sequence length="111" mass="12045">MSSITSTAYRIGVFNMEDGFNLGACTYLLYVLTPLMILGGILVHQSSKTLTGGVQSHVHGQPTCVILGNQNQQYQNMQQHQMTAWNVYPPPTGNPAVPHGAPQVAPYQYGP</sequence>
<evidence type="ECO:0000256" key="2">
    <source>
        <dbReference type="SAM" id="Phobius"/>
    </source>
</evidence>
<organism evidence="3 4">
    <name type="scientific">Aplysia californica</name>
    <name type="common">California sea hare</name>
    <dbReference type="NCBI Taxonomy" id="6500"/>
    <lineage>
        <taxon>Eukaryota</taxon>
        <taxon>Metazoa</taxon>
        <taxon>Spiralia</taxon>
        <taxon>Lophotrochozoa</taxon>
        <taxon>Mollusca</taxon>
        <taxon>Gastropoda</taxon>
        <taxon>Heterobranchia</taxon>
        <taxon>Euthyneura</taxon>
        <taxon>Tectipleura</taxon>
        <taxon>Aplysiida</taxon>
        <taxon>Aplysioidea</taxon>
        <taxon>Aplysiidae</taxon>
        <taxon>Aplysia</taxon>
    </lineage>
</organism>
<feature type="non-terminal residue" evidence="4">
    <location>
        <position position="111"/>
    </location>
</feature>
<feature type="transmembrane region" description="Helical" evidence="2">
    <location>
        <begin position="20"/>
        <end position="43"/>
    </location>
</feature>
<keyword evidence="2" id="KW-1133">Transmembrane helix</keyword>
<accession>A0ABM0ZV93</accession>
<keyword evidence="2" id="KW-0472">Membrane</keyword>
<reference evidence="4" key="1">
    <citation type="submission" date="2025-08" db="UniProtKB">
        <authorList>
            <consortium name="RefSeq"/>
        </authorList>
    </citation>
    <scope>IDENTIFICATION</scope>
</reference>
<proteinExistence type="predicted"/>
<evidence type="ECO:0000313" key="4">
    <source>
        <dbReference type="RefSeq" id="XP_012935172.1"/>
    </source>
</evidence>
<gene>
    <name evidence="4" type="primary">LOC106011132</name>
</gene>
<dbReference type="RefSeq" id="XP_012935172.1">
    <property type="nucleotide sequence ID" value="XM_013079718.1"/>
</dbReference>
<keyword evidence="3" id="KW-1185">Reference proteome</keyword>
<evidence type="ECO:0000256" key="1">
    <source>
        <dbReference type="SAM" id="MobiDB-lite"/>
    </source>
</evidence>